<evidence type="ECO:0000313" key="2">
    <source>
        <dbReference type="Proteomes" id="UP000197032"/>
    </source>
</evidence>
<dbReference type="AlphaFoldDB" id="A0A1Z5HTS6"/>
<gene>
    <name evidence="1" type="ORF">KKC1_18870</name>
</gene>
<evidence type="ECO:0000313" key="1">
    <source>
        <dbReference type="EMBL" id="GAW92737.1"/>
    </source>
</evidence>
<accession>A0A1Z5HTS6</accession>
<organism evidence="1 2">
    <name type="scientific">Calderihabitans maritimus</name>
    <dbReference type="NCBI Taxonomy" id="1246530"/>
    <lineage>
        <taxon>Bacteria</taxon>
        <taxon>Bacillati</taxon>
        <taxon>Bacillota</taxon>
        <taxon>Clostridia</taxon>
        <taxon>Neomoorellales</taxon>
        <taxon>Calderihabitantaceae</taxon>
        <taxon>Calderihabitans</taxon>
    </lineage>
</organism>
<dbReference type="Proteomes" id="UP000197032">
    <property type="component" value="Unassembled WGS sequence"/>
</dbReference>
<proteinExistence type="predicted"/>
<keyword evidence="2" id="KW-1185">Reference proteome</keyword>
<dbReference type="EMBL" id="BDGJ01000091">
    <property type="protein sequence ID" value="GAW92737.1"/>
    <property type="molecule type" value="Genomic_DNA"/>
</dbReference>
<name>A0A1Z5HTS6_9FIRM</name>
<comment type="caution">
    <text evidence="1">The sequence shown here is derived from an EMBL/GenBank/DDBJ whole genome shotgun (WGS) entry which is preliminary data.</text>
</comment>
<protein>
    <submittedName>
        <fullName evidence="1">Uncharacterized protein</fullName>
    </submittedName>
</protein>
<sequence length="43" mass="4883">MENAHLAKVDLRTKPLMGGKENEKSVIFGHHLGDGLHSRCLWR</sequence>
<reference evidence="2" key="1">
    <citation type="journal article" date="2017" name="Appl. Environ. Microbiol.">
        <title>Genomic analysis of Calderihabitans maritimus KKC1, a thermophilic hydrogenogenic carboxydotrophic bacterium isolated from marine sediment.</title>
        <authorList>
            <person name="Omae K."/>
            <person name="Yoneda Y."/>
            <person name="Fukuyama Y."/>
            <person name="Yoshida T."/>
            <person name="Sako Y."/>
        </authorList>
    </citation>
    <scope>NUCLEOTIDE SEQUENCE [LARGE SCALE GENOMIC DNA]</scope>
    <source>
        <strain evidence="2">KKC1</strain>
    </source>
</reference>